<dbReference type="AlphaFoldDB" id="A0A1M6Q209"/>
<evidence type="ECO:0000256" key="1">
    <source>
        <dbReference type="SAM" id="Phobius"/>
    </source>
</evidence>
<dbReference type="InterPro" id="IPR019734">
    <property type="entry name" value="TPR_rpt"/>
</dbReference>
<name>A0A1M6Q209_REIAG</name>
<evidence type="ECO:0000313" key="2">
    <source>
        <dbReference type="EMBL" id="SHK14252.1"/>
    </source>
</evidence>
<dbReference type="Pfam" id="PF13174">
    <property type="entry name" value="TPR_6"/>
    <property type="match status" value="1"/>
</dbReference>
<keyword evidence="1" id="KW-0472">Membrane</keyword>
<feature type="transmembrane region" description="Helical" evidence="1">
    <location>
        <begin position="90"/>
        <end position="108"/>
    </location>
</feature>
<gene>
    <name evidence="2" type="ORF">SAMN04488028_103141</name>
</gene>
<keyword evidence="3" id="KW-1185">Reference proteome</keyword>
<dbReference type="InterPro" id="IPR011990">
    <property type="entry name" value="TPR-like_helical_dom_sf"/>
</dbReference>
<dbReference type="RefSeq" id="WP_073122101.1">
    <property type="nucleotide sequence ID" value="NZ_FRAA01000003.1"/>
</dbReference>
<evidence type="ECO:0000313" key="3">
    <source>
        <dbReference type="Proteomes" id="UP000184474"/>
    </source>
</evidence>
<reference evidence="3" key="1">
    <citation type="submission" date="2016-11" db="EMBL/GenBank/DDBJ databases">
        <authorList>
            <person name="Varghese N."/>
            <person name="Submissions S."/>
        </authorList>
    </citation>
    <scope>NUCLEOTIDE SEQUENCE [LARGE SCALE GENOMIC DNA]</scope>
    <source>
        <strain evidence="3">DSM 26134</strain>
    </source>
</reference>
<dbReference type="EMBL" id="FRAA01000003">
    <property type="protein sequence ID" value="SHK14252.1"/>
    <property type="molecule type" value="Genomic_DNA"/>
</dbReference>
<organism evidence="2 3">
    <name type="scientific">Reichenbachiella agariperforans</name>
    <dbReference type="NCBI Taxonomy" id="156994"/>
    <lineage>
        <taxon>Bacteria</taxon>
        <taxon>Pseudomonadati</taxon>
        <taxon>Bacteroidota</taxon>
        <taxon>Cytophagia</taxon>
        <taxon>Cytophagales</taxon>
        <taxon>Reichenbachiellaceae</taxon>
        <taxon>Reichenbachiella</taxon>
    </lineage>
</organism>
<dbReference type="Gene3D" id="1.25.40.10">
    <property type="entry name" value="Tetratricopeptide repeat domain"/>
    <property type="match status" value="1"/>
</dbReference>
<proteinExistence type="predicted"/>
<accession>A0A1M6Q209</accession>
<keyword evidence="1" id="KW-0812">Transmembrane</keyword>
<dbReference type="SUPFAM" id="SSF48452">
    <property type="entry name" value="TPR-like"/>
    <property type="match status" value="1"/>
</dbReference>
<dbReference type="STRING" id="156994.SAMN04488028_103141"/>
<sequence length="245" mass="28014">MSQEENYILIESYIQGDMEASERKAFEERLNTEPELAEQYRVYEETWKSLKSSIQREAHESELKNSLQLASQAYFAKAEDTPVLKPKRPWYLAVAAVVALLVAAVYVFNMGSPQYGDYARYDALSLSLRSDDPDAALRKKAETAFNAGDYTASANYLKQISDKNDSVKALFYLALSYIETGDYQLANTLLTELQNGTSVYKHRATWFRALCYLKQNKMDECKQLLEQIPVEAQDYQQAQDLLEAM</sequence>
<dbReference type="Proteomes" id="UP000184474">
    <property type="component" value="Unassembled WGS sequence"/>
</dbReference>
<keyword evidence="1" id="KW-1133">Transmembrane helix</keyword>
<protein>
    <recommendedName>
        <fullName evidence="4">Tetratricopeptide repeat-containing protein</fullName>
    </recommendedName>
</protein>
<evidence type="ECO:0008006" key="4">
    <source>
        <dbReference type="Google" id="ProtNLM"/>
    </source>
</evidence>